<organism evidence="5 6">
    <name type="scientific">Gordonia phage Coeur</name>
    <dbReference type="NCBI Taxonomy" id="2571246"/>
    <lineage>
        <taxon>Viruses</taxon>
        <taxon>Duplodnaviria</taxon>
        <taxon>Heunggongvirae</taxon>
        <taxon>Uroviricota</taxon>
        <taxon>Caudoviricetes</taxon>
        <taxon>Coeurvirus</taxon>
        <taxon>Coeurvirus coeur</taxon>
    </lineage>
</organism>
<dbReference type="Proteomes" id="UP000318668">
    <property type="component" value="Segment"/>
</dbReference>
<keyword evidence="2" id="KW-1162">Viral penetration into host cytoplasm</keyword>
<evidence type="ECO:0000313" key="6">
    <source>
        <dbReference type="Proteomes" id="UP000318668"/>
    </source>
</evidence>
<name>A0A4Y6EFZ6_9CAUD</name>
<sequence length="368" mass="38901">MSFLSRLRAALAVPAVAAGEVRRLSPYDDINHLSSFVAPDWLPAHGVTREAAMSVPAVARARRIICSSIASLPLRAYRGDQLAETQPPWLDRTDGPVSPYHRMLWTVDDLLFYGWSAWAVARNSAGVVIAADRIPFDSWHIDAEGHIVYRARAQDGDPTDVIAADGEVVLIPGADQGLLVESATAIRHALALLQAAAKASANPAAYIELHQTNDLPITEAERTRLVDAWVSARRGENGGVAFTSAGIEAREHGTFDAHLLVEGRNAAALDIARAVGLPGSVLDATVDKSSLNYENAQSKARDLIDYGLAAYMSPISARLGLDDVVPRGTSIRFDIEAVIGPRATAGTPDDGGASTPPADPPAQGGGAS</sequence>
<keyword evidence="1" id="KW-1188">Viral release from host cell</keyword>
<dbReference type="Gene3D" id="3.40.140.120">
    <property type="match status" value="1"/>
</dbReference>
<dbReference type="KEGG" id="vg:77950889"/>
<dbReference type="RefSeq" id="YP_010674575.1">
    <property type="nucleotide sequence ID" value="NC_070994.1"/>
</dbReference>
<dbReference type="Gene3D" id="3.30.1120.70">
    <property type="match status" value="1"/>
</dbReference>
<dbReference type="InterPro" id="IPR006944">
    <property type="entry name" value="Phage/GTA_portal"/>
</dbReference>
<gene>
    <name evidence="5" type="primary">4</name>
    <name evidence="5" type="ORF">SEA_COEUR_4</name>
</gene>
<feature type="region of interest" description="Disordered" evidence="4">
    <location>
        <begin position="342"/>
        <end position="368"/>
    </location>
</feature>
<keyword evidence="6" id="KW-1185">Reference proteome</keyword>
<keyword evidence="3" id="KW-0231">Viral genome packaging</keyword>
<keyword evidence="2" id="KW-1160">Virus entry into host cell</keyword>
<keyword evidence="2" id="KW-1171">Viral genome ejection through host cell envelope</keyword>
<evidence type="ECO:0000256" key="3">
    <source>
        <dbReference type="ARBA" id="ARBA00023219"/>
    </source>
</evidence>
<dbReference type="EMBL" id="MK801723">
    <property type="protein sequence ID" value="QDF17422.1"/>
    <property type="molecule type" value="Genomic_DNA"/>
</dbReference>
<reference evidence="5 6" key="1">
    <citation type="submission" date="2019-04" db="EMBL/GenBank/DDBJ databases">
        <authorList>
            <person name="Alwine J.A."/>
            <person name="Grubb S.R."/>
            <person name="Haszto C.S."/>
            <person name="Molleti L.S."/>
            <person name="Simms M.O."/>
            <person name="Butela K.A."/>
            <person name="Garlena R.A."/>
            <person name="Russell D.A."/>
            <person name="Pope W.H."/>
            <person name="Jacobs-Sera D."/>
            <person name="Hatfull G.F."/>
        </authorList>
    </citation>
    <scope>NUCLEOTIDE SEQUENCE [LARGE SCALE GENOMIC DNA]</scope>
</reference>
<evidence type="ECO:0000313" key="5">
    <source>
        <dbReference type="EMBL" id="QDF17422.1"/>
    </source>
</evidence>
<evidence type="ECO:0000256" key="1">
    <source>
        <dbReference type="ARBA" id="ARBA00022950"/>
    </source>
</evidence>
<proteinExistence type="predicted"/>
<keyword evidence="1" id="KW-0118">Viral capsid assembly</keyword>
<evidence type="ECO:0000256" key="4">
    <source>
        <dbReference type="SAM" id="MobiDB-lite"/>
    </source>
</evidence>
<protein>
    <submittedName>
        <fullName evidence="5">Portal protein</fullName>
    </submittedName>
</protein>
<evidence type="ECO:0000256" key="2">
    <source>
        <dbReference type="ARBA" id="ARBA00023009"/>
    </source>
</evidence>
<dbReference type="GeneID" id="77950889"/>
<accession>A0A4Y6EFZ6</accession>
<dbReference type="Pfam" id="PF04860">
    <property type="entry name" value="Phage_portal"/>
    <property type="match status" value="1"/>
</dbReference>
<dbReference type="Gene3D" id="1.20.1270.210">
    <property type="match status" value="1"/>
</dbReference>